<evidence type="ECO:0000313" key="2">
    <source>
        <dbReference type="EMBL" id="KUJ18892.1"/>
    </source>
</evidence>
<proteinExistence type="predicted"/>
<evidence type="ECO:0000313" key="3">
    <source>
        <dbReference type="Proteomes" id="UP000070700"/>
    </source>
</evidence>
<dbReference type="GeneID" id="28817762"/>
<dbReference type="EMBL" id="KQ947412">
    <property type="protein sequence ID" value="KUJ18892.1"/>
    <property type="molecule type" value="Genomic_DNA"/>
</dbReference>
<organism evidence="2 3">
    <name type="scientific">Mollisia scopiformis</name>
    <name type="common">Conifer needle endophyte fungus</name>
    <name type="synonym">Phialocephala scopiformis</name>
    <dbReference type="NCBI Taxonomy" id="149040"/>
    <lineage>
        <taxon>Eukaryota</taxon>
        <taxon>Fungi</taxon>
        <taxon>Dikarya</taxon>
        <taxon>Ascomycota</taxon>
        <taxon>Pezizomycotina</taxon>
        <taxon>Leotiomycetes</taxon>
        <taxon>Helotiales</taxon>
        <taxon>Mollisiaceae</taxon>
        <taxon>Mollisia</taxon>
    </lineage>
</organism>
<sequence>MHQLPSWTRKAIYRSRSRRHICTSLMTTAFNSLNKVPLTFTPFAFLTSMSLFRLDNVLRTKRRRKVKAPP</sequence>
<dbReference type="Proteomes" id="UP000070700">
    <property type="component" value="Unassembled WGS sequence"/>
</dbReference>
<keyword evidence="3" id="KW-1185">Reference proteome</keyword>
<reference evidence="2 3" key="1">
    <citation type="submission" date="2015-10" db="EMBL/GenBank/DDBJ databases">
        <title>Full genome of DAOMC 229536 Phialocephala scopiformis, a fungal endophyte of spruce producing the potent anti-insectan compound rugulosin.</title>
        <authorList>
            <consortium name="DOE Joint Genome Institute"/>
            <person name="Walker A.K."/>
            <person name="Frasz S.L."/>
            <person name="Seifert K.A."/>
            <person name="Miller J.D."/>
            <person name="Mondo S.J."/>
            <person name="Labutti K."/>
            <person name="Lipzen A."/>
            <person name="Dockter R."/>
            <person name="Kennedy M."/>
            <person name="Grigoriev I.V."/>
            <person name="Spatafora J.W."/>
        </authorList>
    </citation>
    <scope>NUCLEOTIDE SEQUENCE [LARGE SCALE GENOMIC DNA]</scope>
    <source>
        <strain evidence="2 3">CBS 120377</strain>
    </source>
</reference>
<accession>A0A194XGJ1</accession>
<dbReference type="AlphaFoldDB" id="A0A194XGJ1"/>
<gene>
    <name evidence="2" type="ORF">LY89DRAFT_507242</name>
</gene>
<feature type="transmembrane region" description="Helical" evidence="1">
    <location>
        <begin position="36"/>
        <end position="54"/>
    </location>
</feature>
<keyword evidence="1" id="KW-0472">Membrane</keyword>
<dbReference type="InParanoid" id="A0A194XGJ1"/>
<keyword evidence="1" id="KW-0812">Transmembrane</keyword>
<name>A0A194XGJ1_MOLSC</name>
<dbReference type="KEGG" id="psco:LY89DRAFT_507242"/>
<dbReference type="RefSeq" id="XP_018073247.1">
    <property type="nucleotide sequence ID" value="XM_018208036.1"/>
</dbReference>
<keyword evidence="1" id="KW-1133">Transmembrane helix</keyword>
<evidence type="ECO:0000256" key="1">
    <source>
        <dbReference type="SAM" id="Phobius"/>
    </source>
</evidence>
<protein>
    <submittedName>
        <fullName evidence="2">Uncharacterized protein</fullName>
    </submittedName>
</protein>